<evidence type="ECO:0000256" key="2">
    <source>
        <dbReference type="ARBA" id="ARBA00011062"/>
    </source>
</evidence>
<dbReference type="InterPro" id="IPR030048">
    <property type="entry name" value="SurE"/>
</dbReference>
<dbReference type="HAMAP" id="MF_00060">
    <property type="entry name" value="SurE"/>
    <property type="match status" value="1"/>
</dbReference>
<dbReference type="Gene3D" id="3.40.1210.10">
    <property type="entry name" value="Survival protein SurE-like phosphatase/nucleotidase"/>
    <property type="match status" value="1"/>
</dbReference>
<comment type="catalytic activity">
    <reaction evidence="1 5">
        <text>a ribonucleoside 5'-phosphate + H2O = a ribonucleoside + phosphate</text>
        <dbReference type="Rhea" id="RHEA:12484"/>
        <dbReference type="ChEBI" id="CHEBI:15377"/>
        <dbReference type="ChEBI" id="CHEBI:18254"/>
        <dbReference type="ChEBI" id="CHEBI:43474"/>
        <dbReference type="ChEBI" id="CHEBI:58043"/>
        <dbReference type="EC" id="3.1.3.5"/>
    </reaction>
</comment>
<dbReference type="InterPro" id="IPR002828">
    <property type="entry name" value="SurE-like_Pase/nucleotidase"/>
</dbReference>
<evidence type="ECO:0000256" key="3">
    <source>
        <dbReference type="ARBA" id="ARBA00022723"/>
    </source>
</evidence>
<proteinExistence type="inferred from homology"/>
<accession>A0A0V8LY96</accession>
<dbReference type="RefSeq" id="WP_058292806.1">
    <property type="nucleotide sequence ID" value="NZ_JGYD01000026.1"/>
</dbReference>
<keyword evidence="5" id="KW-0547">Nucleotide-binding</keyword>
<evidence type="ECO:0000256" key="4">
    <source>
        <dbReference type="ARBA" id="ARBA00022801"/>
    </source>
</evidence>
<dbReference type="Proteomes" id="UP000053577">
    <property type="component" value="Unassembled WGS sequence"/>
</dbReference>
<dbReference type="eggNOG" id="COG0496">
    <property type="taxonomic scope" value="Bacteria"/>
</dbReference>
<comment type="cofactor">
    <cofactor evidence="5">
        <name>a divalent metal cation</name>
        <dbReference type="ChEBI" id="CHEBI:60240"/>
    </cofactor>
    <text evidence="5">Binds 1 divalent metal cation per subunit.</text>
</comment>
<feature type="binding site" evidence="5">
    <location>
        <position position="96"/>
    </location>
    <ligand>
        <name>a divalent metal cation</name>
        <dbReference type="ChEBI" id="CHEBI:60240"/>
    </ligand>
</feature>
<gene>
    <name evidence="5" type="primary">surE</name>
    <name evidence="7" type="ORF">DA01_04000</name>
</gene>
<evidence type="ECO:0000313" key="8">
    <source>
        <dbReference type="Proteomes" id="UP000053577"/>
    </source>
</evidence>
<dbReference type="PANTHER" id="PTHR30457">
    <property type="entry name" value="5'-NUCLEOTIDASE SURE"/>
    <property type="match status" value="1"/>
</dbReference>
<reference evidence="7 8" key="1">
    <citation type="journal article" date="2015" name="Sci. Rep.">
        <title>A comparative genomics and reductive dehalogenase gene transcription study of two chloroethene-respiring bacteria, Dehalococcoides mccartyi strains MB and 11a.</title>
        <authorList>
            <person name="Low A."/>
            <person name="Shen Z."/>
            <person name="Cheng D."/>
            <person name="Rogers M.J."/>
            <person name="Lee P.K."/>
            <person name="He J."/>
        </authorList>
    </citation>
    <scope>NUCLEOTIDE SEQUENCE [LARGE SCALE GENOMIC DNA]</scope>
    <source>
        <strain evidence="7 8">MB</strain>
    </source>
</reference>
<dbReference type="Pfam" id="PF01975">
    <property type="entry name" value="SurE"/>
    <property type="match status" value="1"/>
</dbReference>
<feature type="binding site" evidence="5">
    <location>
        <position position="8"/>
    </location>
    <ligand>
        <name>a divalent metal cation</name>
        <dbReference type="ChEBI" id="CHEBI:60240"/>
    </ligand>
</feature>
<dbReference type="NCBIfam" id="NF001490">
    <property type="entry name" value="PRK00346.1-4"/>
    <property type="match status" value="1"/>
</dbReference>
<sequence length="265" mass="28979">MKILVSNDDGIYSSGLWALVKRLKEVGEVIVVAPDREQSATGTQVTLRQPLRVQKTHPLIPGIEAYSVEGSPCDCVIMGLAKLITEPVDLVVSGINHGLNLGDDVLISGTVGAALQGYLRNIPSIAISIPVTAEEPENLDSAACITAEIARRIQSGHISKNSFLNINTPDLPLCRINELRVTPLAHKTHIETVEEGHDGRKRYFWLRRRQLSPADNNETDIWAVENGLISISALHERLFQQPPFMLEDTETAGILASARALQDIT</sequence>
<dbReference type="OrthoDB" id="9780815at2"/>
<protein>
    <recommendedName>
        <fullName evidence="5">5'-nucleotidase SurE</fullName>
        <ecNumber evidence="5">3.1.3.5</ecNumber>
    </recommendedName>
    <alternativeName>
        <fullName evidence="5">Nucleoside 5'-monophosphate phosphohydrolase</fullName>
    </alternativeName>
</protein>
<keyword evidence="5" id="KW-0963">Cytoplasm</keyword>
<comment type="caution">
    <text evidence="7">The sequence shown here is derived from an EMBL/GenBank/DDBJ whole genome shotgun (WGS) entry which is preliminary data.</text>
</comment>
<evidence type="ECO:0000256" key="5">
    <source>
        <dbReference type="HAMAP-Rule" id="MF_00060"/>
    </source>
</evidence>
<dbReference type="InterPro" id="IPR036523">
    <property type="entry name" value="SurE-like_sf"/>
</dbReference>
<dbReference type="GO" id="GO:0008253">
    <property type="term" value="F:5'-nucleotidase activity"/>
    <property type="evidence" value="ECO:0007669"/>
    <property type="project" value="UniProtKB-UniRule"/>
</dbReference>
<dbReference type="PANTHER" id="PTHR30457:SF0">
    <property type="entry name" value="PHOSPHATASE, PUTATIVE (AFU_ORTHOLOGUE AFUA_4G01070)-RELATED"/>
    <property type="match status" value="1"/>
</dbReference>
<evidence type="ECO:0000256" key="1">
    <source>
        <dbReference type="ARBA" id="ARBA00000815"/>
    </source>
</evidence>
<dbReference type="EC" id="3.1.3.5" evidence="5"/>
<dbReference type="EMBL" id="JGYD01000026">
    <property type="protein sequence ID" value="KSV16400.1"/>
    <property type="molecule type" value="Genomic_DNA"/>
</dbReference>
<comment type="function">
    <text evidence="5">Nucleotidase that shows phosphatase activity on nucleoside 5'-monophosphates.</text>
</comment>
<name>A0A0V8LY96_9CHLR</name>
<organism evidence="7 8">
    <name type="scientific">Dehalococcoides mccartyi</name>
    <dbReference type="NCBI Taxonomy" id="61435"/>
    <lineage>
        <taxon>Bacteria</taxon>
        <taxon>Bacillati</taxon>
        <taxon>Chloroflexota</taxon>
        <taxon>Dehalococcoidia</taxon>
        <taxon>Dehalococcoidales</taxon>
        <taxon>Dehalococcoidaceae</taxon>
        <taxon>Dehalococcoides</taxon>
    </lineage>
</organism>
<dbReference type="AlphaFoldDB" id="A0A0V8LY96"/>
<dbReference type="GO" id="GO:0000166">
    <property type="term" value="F:nucleotide binding"/>
    <property type="evidence" value="ECO:0007669"/>
    <property type="project" value="UniProtKB-KW"/>
</dbReference>
<evidence type="ECO:0000313" key="7">
    <source>
        <dbReference type="EMBL" id="KSV16400.1"/>
    </source>
</evidence>
<dbReference type="GO" id="GO:0005737">
    <property type="term" value="C:cytoplasm"/>
    <property type="evidence" value="ECO:0007669"/>
    <property type="project" value="UniProtKB-SubCell"/>
</dbReference>
<comment type="subcellular location">
    <subcellularLocation>
        <location evidence="5">Cytoplasm</location>
    </subcellularLocation>
</comment>
<feature type="binding site" evidence="5">
    <location>
        <position position="39"/>
    </location>
    <ligand>
        <name>a divalent metal cation</name>
        <dbReference type="ChEBI" id="CHEBI:60240"/>
    </ligand>
</feature>
<feature type="domain" description="Survival protein SurE-like phosphatase/nucleotidase" evidence="6">
    <location>
        <begin position="3"/>
        <end position="188"/>
    </location>
</feature>
<comment type="similarity">
    <text evidence="2 5">Belongs to the SurE nucleotidase family.</text>
</comment>
<feature type="binding site" evidence="5">
    <location>
        <position position="9"/>
    </location>
    <ligand>
        <name>a divalent metal cation</name>
        <dbReference type="ChEBI" id="CHEBI:60240"/>
    </ligand>
</feature>
<dbReference type="SUPFAM" id="SSF64167">
    <property type="entry name" value="SurE-like"/>
    <property type="match status" value="1"/>
</dbReference>
<dbReference type="NCBIfam" id="TIGR00087">
    <property type="entry name" value="surE"/>
    <property type="match status" value="1"/>
</dbReference>
<dbReference type="GO" id="GO:0046872">
    <property type="term" value="F:metal ion binding"/>
    <property type="evidence" value="ECO:0007669"/>
    <property type="project" value="UniProtKB-UniRule"/>
</dbReference>
<keyword evidence="4 5" id="KW-0378">Hydrolase</keyword>
<evidence type="ECO:0000259" key="6">
    <source>
        <dbReference type="Pfam" id="PF01975"/>
    </source>
</evidence>
<keyword evidence="3 5" id="KW-0479">Metal-binding</keyword>
<dbReference type="PATRIC" id="fig|61435.5.peg.798"/>